<evidence type="ECO:0000256" key="3">
    <source>
        <dbReference type="ARBA" id="ARBA00022989"/>
    </source>
</evidence>
<protein>
    <submittedName>
        <fullName evidence="8">MFS transporter</fullName>
    </submittedName>
</protein>
<dbReference type="InterPro" id="IPR020846">
    <property type="entry name" value="MFS_dom"/>
</dbReference>
<dbReference type="InterPro" id="IPR036259">
    <property type="entry name" value="MFS_trans_sf"/>
</dbReference>
<feature type="transmembrane region" description="Helical" evidence="6">
    <location>
        <begin position="435"/>
        <end position="456"/>
    </location>
</feature>
<dbReference type="EMBL" id="JAAGMR010000282">
    <property type="protein sequence ID" value="NEB94884.1"/>
    <property type="molecule type" value="Genomic_DNA"/>
</dbReference>
<feature type="transmembrane region" description="Helical" evidence="6">
    <location>
        <begin position="136"/>
        <end position="155"/>
    </location>
</feature>
<feature type="transmembrane region" description="Helical" evidence="6">
    <location>
        <begin position="12"/>
        <end position="36"/>
    </location>
</feature>
<name>A0A7K3QY88_9ACTN</name>
<dbReference type="AlphaFoldDB" id="A0A7K3QY88"/>
<dbReference type="SUPFAM" id="SSF103473">
    <property type="entry name" value="MFS general substrate transporter"/>
    <property type="match status" value="1"/>
</dbReference>
<feature type="transmembrane region" description="Helical" evidence="6">
    <location>
        <begin position="369"/>
        <end position="390"/>
    </location>
</feature>
<organism evidence="8 9">
    <name type="scientific">Streptomyces bauhiniae</name>
    <dbReference type="NCBI Taxonomy" id="2340725"/>
    <lineage>
        <taxon>Bacteria</taxon>
        <taxon>Bacillati</taxon>
        <taxon>Actinomycetota</taxon>
        <taxon>Actinomycetes</taxon>
        <taxon>Kitasatosporales</taxon>
        <taxon>Streptomycetaceae</taxon>
        <taxon>Streptomyces</taxon>
    </lineage>
</organism>
<gene>
    <name evidence="8" type="ORF">G3I21_24915</name>
</gene>
<dbReference type="PANTHER" id="PTHR42718:SF35">
    <property type="entry name" value="BLL0718 PROTEIN"/>
    <property type="match status" value="1"/>
</dbReference>
<sequence>MAPDPSAAAHRLTFTVLAVGVTAFSLVQSLIIPVMGGLAQQYGTDPATITWLLTAYLMSASVCTPILGRLGDAWGKNRVLVGCLAVLGVGCAVSALAPDLGWLITGRAVQGVGGGILPVSFGIIRDEFPPENRPFAISFISSLLAFGIGCGTVVAGPIVDAFGYGALFWLPCLASAAAAVVAFRFVPQSPTRSRERISVTPAVLLGTWLIMLVLAIGEAPRWGWNSQAVLGLLAGAIVLLTVWVRVETTYRPPLIDLRLMRRPGVWAANLVALLTGFGLYAFSSLVPQLAQTSPAVAGFGLGSSAGESGLMMLPGCLLSFVAGLLAAPAAQRFGAKRLILLGALTGAVGTALLVFRHDQVWHLYLGTSINGFGIGLTLALLANVVVAAVPASQTGVASGTNANLRTIGGAIGSGVLASVIASSQNGAGVPTEEGYVHGFAVITCMLLAAGAAALSIPPLLQRDRGSRAVTELASTA</sequence>
<dbReference type="CDD" id="cd17504">
    <property type="entry name" value="MFS_MMR_MDR_like"/>
    <property type="match status" value="1"/>
</dbReference>
<reference evidence="8 9" key="1">
    <citation type="submission" date="2020-01" db="EMBL/GenBank/DDBJ databases">
        <title>Insect and environment-associated Actinomycetes.</title>
        <authorList>
            <person name="Currrie C."/>
            <person name="Chevrette M."/>
            <person name="Carlson C."/>
            <person name="Stubbendieck R."/>
            <person name="Wendt-Pienkowski E."/>
        </authorList>
    </citation>
    <scope>NUCLEOTIDE SEQUENCE [LARGE SCALE GENOMIC DNA]</scope>
    <source>
        <strain evidence="8 9">SID7754</strain>
    </source>
</reference>
<keyword evidence="2 6" id="KW-0812">Transmembrane</keyword>
<dbReference type="Proteomes" id="UP000470520">
    <property type="component" value="Unassembled WGS sequence"/>
</dbReference>
<feature type="domain" description="Major facilitator superfamily (MFS) profile" evidence="7">
    <location>
        <begin position="13"/>
        <end position="461"/>
    </location>
</feature>
<feature type="transmembrane region" description="Helical" evidence="6">
    <location>
        <begin position="338"/>
        <end position="357"/>
    </location>
</feature>
<feature type="transmembrane region" description="Helical" evidence="6">
    <location>
        <begin position="402"/>
        <end position="423"/>
    </location>
</feature>
<feature type="transmembrane region" description="Helical" evidence="6">
    <location>
        <begin position="197"/>
        <end position="216"/>
    </location>
</feature>
<dbReference type="GO" id="GO:0005886">
    <property type="term" value="C:plasma membrane"/>
    <property type="evidence" value="ECO:0007669"/>
    <property type="project" value="UniProtKB-SubCell"/>
</dbReference>
<evidence type="ECO:0000256" key="4">
    <source>
        <dbReference type="ARBA" id="ARBA00023136"/>
    </source>
</evidence>
<feature type="transmembrane region" description="Helical" evidence="6">
    <location>
        <begin position="266"/>
        <end position="289"/>
    </location>
</feature>
<comment type="caution">
    <text evidence="8">The sequence shown here is derived from an EMBL/GenBank/DDBJ whole genome shotgun (WGS) entry which is preliminary data.</text>
</comment>
<keyword evidence="3 6" id="KW-1133">Transmembrane helix</keyword>
<dbReference type="InterPro" id="IPR011701">
    <property type="entry name" value="MFS"/>
</dbReference>
<dbReference type="RefSeq" id="WP_164192853.1">
    <property type="nucleotide sequence ID" value="NZ_JAAGMR010000282.1"/>
</dbReference>
<feature type="transmembrane region" description="Helical" evidence="6">
    <location>
        <begin position="228"/>
        <end position="246"/>
    </location>
</feature>
<proteinExistence type="predicted"/>
<comment type="subcellular location">
    <subcellularLocation>
        <location evidence="1">Cell membrane</location>
        <topology evidence="1">Multi-pass membrane protein</topology>
    </subcellularLocation>
</comment>
<evidence type="ECO:0000256" key="6">
    <source>
        <dbReference type="SAM" id="Phobius"/>
    </source>
</evidence>
<feature type="transmembrane region" description="Helical" evidence="6">
    <location>
        <begin position="79"/>
        <end position="98"/>
    </location>
</feature>
<feature type="transmembrane region" description="Helical" evidence="6">
    <location>
        <begin position="161"/>
        <end position="185"/>
    </location>
</feature>
<evidence type="ECO:0000259" key="7">
    <source>
        <dbReference type="PROSITE" id="PS50850"/>
    </source>
</evidence>
<dbReference type="GO" id="GO:0022857">
    <property type="term" value="F:transmembrane transporter activity"/>
    <property type="evidence" value="ECO:0007669"/>
    <property type="project" value="InterPro"/>
</dbReference>
<dbReference type="Gene3D" id="1.20.1250.20">
    <property type="entry name" value="MFS general substrate transporter like domains"/>
    <property type="match status" value="2"/>
</dbReference>
<feature type="transmembrane region" description="Helical" evidence="6">
    <location>
        <begin position="104"/>
        <end position="124"/>
    </location>
</feature>
<evidence type="ECO:0000256" key="1">
    <source>
        <dbReference type="ARBA" id="ARBA00004651"/>
    </source>
</evidence>
<keyword evidence="4 6" id="KW-0472">Membrane</keyword>
<evidence type="ECO:0000313" key="8">
    <source>
        <dbReference type="EMBL" id="NEB94884.1"/>
    </source>
</evidence>
<feature type="transmembrane region" description="Helical" evidence="6">
    <location>
        <begin position="48"/>
        <end position="67"/>
    </location>
</feature>
<accession>A0A7K3QY88</accession>
<evidence type="ECO:0000313" key="9">
    <source>
        <dbReference type="Proteomes" id="UP000470520"/>
    </source>
</evidence>
<evidence type="ECO:0000256" key="5">
    <source>
        <dbReference type="ARBA" id="ARBA00023251"/>
    </source>
</evidence>
<dbReference type="PANTHER" id="PTHR42718">
    <property type="entry name" value="MAJOR FACILITATOR SUPERFAMILY MULTIDRUG TRANSPORTER MFSC"/>
    <property type="match status" value="1"/>
</dbReference>
<feature type="transmembrane region" description="Helical" evidence="6">
    <location>
        <begin position="309"/>
        <end position="326"/>
    </location>
</feature>
<evidence type="ECO:0000256" key="2">
    <source>
        <dbReference type="ARBA" id="ARBA00022692"/>
    </source>
</evidence>
<dbReference type="PROSITE" id="PS50850">
    <property type="entry name" value="MFS"/>
    <property type="match status" value="1"/>
</dbReference>
<dbReference type="GO" id="GO:0046677">
    <property type="term" value="P:response to antibiotic"/>
    <property type="evidence" value="ECO:0007669"/>
    <property type="project" value="UniProtKB-KW"/>
</dbReference>
<keyword evidence="5" id="KW-0046">Antibiotic resistance</keyword>
<dbReference type="Pfam" id="PF07690">
    <property type="entry name" value="MFS_1"/>
    <property type="match status" value="1"/>
</dbReference>